<dbReference type="GeneID" id="63787606"/>
<sequence length="381" mass="42014">MACAASAACTQVFDFDDEPPKARLSLTAAQPISSGAKRPNRTYGRFKRSIAPPTETDFRPRTVESARTKSTKSAQKRPLDRVRTSGDEDDDESPPRYTLQFIPAEDASAYHSDVGAGSTSEPNEPGDATDDSPQRRFSLSRLHSQLKLPQRKGLRRPKRIKRDSHKRSLSIDPELCHPGTSNLQFVNADEAAWQRRDFTRSQKTQTRFSPQIADEVAITRRPCVTCEPEGFSDDDAYPINPDTSDRETSPVDPQSDESDEEDSGAEKIVPSSVLQKDSAQSILQSQGNAAKRLNDRHAQLLTRRLSSRRVSFVQVPASPSPIPQVPQAILPVVVDTPATAVPVRKRAISLRHDRFVPPSAATPSVEPTQFNRQANAETNAA</sequence>
<feature type="compositionally biased region" description="Polar residues" evidence="1">
    <location>
        <begin position="361"/>
        <end position="381"/>
    </location>
</feature>
<keyword evidence="3" id="KW-1185">Reference proteome</keyword>
<feature type="compositionally biased region" description="Basic residues" evidence="1">
    <location>
        <begin position="149"/>
        <end position="168"/>
    </location>
</feature>
<feature type="region of interest" description="Disordered" evidence="1">
    <location>
        <begin position="357"/>
        <end position="381"/>
    </location>
</feature>
<reference evidence="2 3" key="1">
    <citation type="submission" date="2016-07" db="EMBL/GenBank/DDBJ databases">
        <title>Pervasive Adenine N6-methylation of Active Genes in Fungi.</title>
        <authorList>
            <consortium name="DOE Joint Genome Institute"/>
            <person name="Mondo S.J."/>
            <person name="Dannebaum R.O."/>
            <person name="Kuo R.C."/>
            <person name="Labutti K."/>
            <person name="Haridas S."/>
            <person name="Kuo A."/>
            <person name="Salamov A."/>
            <person name="Ahrendt S.R."/>
            <person name="Lipzen A."/>
            <person name="Sullivan W."/>
            <person name="Andreopoulos W.B."/>
            <person name="Clum A."/>
            <person name="Lindquist E."/>
            <person name="Daum C."/>
            <person name="Ramamoorthy G.K."/>
            <person name="Gryganskyi A."/>
            <person name="Culley D."/>
            <person name="Magnuson J.K."/>
            <person name="James T.Y."/>
            <person name="O'Malley M.A."/>
            <person name="Stajich J.E."/>
            <person name="Spatafora J.W."/>
            <person name="Visel A."/>
            <person name="Grigoriev I.V."/>
        </authorList>
    </citation>
    <scope>NUCLEOTIDE SEQUENCE [LARGE SCALE GENOMIC DNA]</scope>
    <source>
        <strain evidence="2 3">12-1054</strain>
    </source>
</reference>
<feature type="compositionally biased region" description="Acidic residues" evidence="1">
    <location>
        <begin position="254"/>
        <end position="263"/>
    </location>
</feature>
<organism evidence="2 3">
    <name type="scientific">Protomyces lactucae-debilis</name>
    <dbReference type="NCBI Taxonomy" id="2754530"/>
    <lineage>
        <taxon>Eukaryota</taxon>
        <taxon>Fungi</taxon>
        <taxon>Dikarya</taxon>
        <taxon>Ascomycota</taxon>
        <taxon>Taphrinomycotina</taxon>
        <taxon>Taphrinomycetes</taxon>
        <taxon>Taphrinales</taxon>
        <taxon>Protomycetaceae</taxon>
        <taxon>Protomyces</taxon>
    </lineage>
</organism>
<dbReference type="AlphaFoldDB" id="A0A1Y2FQQ4"/>
<name>A0A1Y2FQQ4_PROLT</name>
<proteinExistence type="predicted"/>
<dbReference type="RefSeq" id="XP_040727136.1">
    <property type="nucleotide sequence ID" value="XM_040871007.1"/>
</dbReference>
<feature type="compositionally biased region" description="Basic residues" evidence="1">
    <location>
        <begin position="38"/>
        <end position="48"/>
    </location>
</feature>
<dbReference type="EMBL" id="MCFI01000004">
    <property type="protein sequence ID" value="ORY85654.1"/>
    <property type="molecule type" value="Genomic_DNA"/>
</dbReference>
<gene>
    <name evidence="2" type="ORF">BCR37DRAFT_391420</name>
</gene>
<feature type="compositionally biased region" description="Polar residues" evidence="1">
    <location>
        <begin position="272"/>
        <end position="288"/>
    </location>
</feature>
<evidence type="ECO:0000313" key="2">
    <source>
        <dbReference type="EMBL" id="ORY85654.1"/>
    </source>
</evidence>
<feature type="region of interest" description="Disordered" evidence="1">
    <location>
        <begin position="26"/>
        <end position="134"/>
    </location>
</feature>
<evidence type="ECO:0000256" key="1">
    <source>
        <dbReference type="SAM" id="MobiDB-lite"/>
    </source>
</evidence>
<dbReference type="Proteomes" id="UP000193685">
    <property type="component" value="Unassembled WGS sequence"/>
</dbReference>
<feature type="compositionally biased region" description="Basic and acidic residues" evidence="1">
    <location>
        <begin position="77"/>
        <end position="86"/>
    </location>
</feature>
<feature type="region of interest" description="Disordered" evidence="1">
    <location>
        <begin position="148"/>
        <end position="180"/>
    </location>
</feature>
<comment type="caution">
    <text evidence="2">The sequence shown here is derived from an EMBL/GenBank/DDBJ whole genome shotgun (WGS) entry which is preliminary data.</text>
</comment>
<accession>A0A1Y2FQQ4</accession>
<protein>
    <submittedName>
        <fullName evidence="2">Uncharacterized protein</fullName>
    </submittedName>
</protein>
<feature type="compositionally biased region" description="Basic and acidic residues" evidence="1">
    <location>
        <begin position="56"/>
        <end position="67"/>
    </location>
</feature>
<feature type="region of interest" description="Disordered" evidence="1">
    <location>
        <begin position="227"/>
        <end position="291"/>
    </location>
</feature>
<evidence type="ECO:0000313" key="3">
    <source>
        <dbReference type="Proteomes" id="UP000193685"/>
    </source>
</evidence>